<proteinExistence type="predicted"/>
<comment type="caution">
    <text evidence="2">The sequence shown here is derived from an EMBL/GenBank/DDBJ whole genome shotgun (WGS) entry which is preliminary data.</text>
</comment>
<evidence type="ECO:0000313" key="2">
    <source>
        <dbReference type="EMBL" id="RVW33345.1"/>
    </source>
</evidence>
<evidence type="ECO:0000256" key="1">
    <source>
        <dbReference type="SAM" id="Phobius"/>
    </source>
</evidence>
<organism evidence="2 3">
    <name type="scientific">Vitis vinifera</name>
    <name type="common">Grape</name>
    <dbReference type="NCBI Taxonomy" id="29760"/>
    <lineage>
        <taxon>Eukaryota</taxon>
        <taxon>Viridiplantae</taxon>
        <taxon>Streptophyta</taxon>
        <taxon>Embryophyta</taxon>
        <taxon>Tracheophyta</taxon>
        <taxon>Spermatophyta</taxon>
        <taxon>Magnoliopsida</taxon>
        <taxon>eudicotyledons</taxon>
        <taxon>Gunneridae</taxon>
        <taxon>Pentapetalae</taxon>
        <taxon>rosids</taxon>
        <taxon>Vitales</taxon>
        <taxon>Vitaceae</taxon>
        <taxon>Viteae</taxon>
        <taxon>Vitis</taxon>
    </lineage>
</organism>
<feature type="transmembrane region" description="Helical" evidence="1">
    <location>
        <begin position="20"/>
        <end position="42"/>
    </location>
</feature>
<gene>
    <name evidence="2" type="ORF">CK203_085349</name>
</gene>
<dbReference type="AlphaFoldDB" id="A0A438DCZ3"/>
<keyword evidence="1" id="KW-0812">Transmembrane</keyword>
<accession>A0A438DCZ3</accession>
<evidence type="ECO:0000313" key="3">
    <source>
        <dbReference type="Proteomes" id="UP000288805"/>
    </source>
</evidence>
<keyword evidence="1" id="KW-1133">Transmembrane helix</keyword>
<keyword evidence="1" id="KW-0472">Membrane</keyword>
<dbReference type="EMBL" id="QGNW01001682">
    <property type="protein sequence ID" value="RVW33345.1"/>
    <property type="molecule type" value="Genomic_DNA"/>
</dbReference>
<name>A0A438DCZ3_VITVI</name>
<sequence>MTPMHVIYCGVPPSLQLVPAMLGCLHIKLLLWFKFIGTMKIYNLSSQTMKKAQLTKKSSLDILEECIDAHFLSIPKQLGTQKLA</sequence>
<reference evidence="2 3" key="1">
    <citation type="journal article" date="2018" name="PLoS Genet.">
        <title>Population sequencing reveals clonal diversity and ancestral inbreeding in the grapevine cultivar Chardonnay.</title>
        <authorList>
            <person name="Roach M.J."/>
            <person name="Johnson D.L."/>
            <person name="Bohlmann J."/>
            <person name="van Vuuren H.J."/>
            <person name="Jones S.J."/>
            <person name="Pretorius I.S."/>
            <person name="Schmidt S.A."/>
            <person name="Borneman A.R."/>
        </authorList>
    </citation>
    <scope>NUCLEOTIDE SEQUENCE [LARGE SCALE GENOMIC DNA]</scope>
    <source>
        <strain evidence="3">cv. Chardonnay</strain>
        <tissue evidence="2">Leaf</tissue>
    </source>
</reference>
<protein>
    <submittedName>
        <fullName evidence="2">Uncharacterized protein</fullName>
    </submittedName>
</protein>
<dbReference type="Proteomes" id="UP000288805">
    <property type="component" value="Unassembled WGS sequence"/>
</dbReference>